<dbReference type="KEGG" id="cfh:C1707_10605"/>
<reference evidence="2 5" key="2">
    <citation type="submission" date="2018-01" db="EMBL/GenBank/DDBJ databases">
        <title>Complete genome sequence of Caulobacter flavus RHGG3.</title>
        <authorList>
            <person name="Yang E."/>
        </authorList>
    </citation>
    <scope>NUCLEOTIDE SEQUENCE [LARGE SCALE GENOMIC DNA]</scope>
    <source>
        <strain evidence="2 5">RHGG3</strain>
    </source>
</reference>
<dbReference type="Proteomes" id="UP000281192">
    <property type="component" value="Chromosome"/>
</dbReference>
<evidence type="ECO:0000313" key="2">
    <source>
        <dbReference type="EMBL" id="AYV46680.1"/>
    </source>
</evidence>
<keyword evidence="5" id="KW-1185">Reference proteome</keyword>
<feature type="domain" description="DUF1508" evidence="1">
    <location>
        <begin position="14"/>
        <end position="50"/>
    </location>
</feature>
<protein>
    <recommendedName>
        <fullName evidence="1">DUF1508 domain-containing protein</fullName>
    </recommendedName>
</protein>
<proteinExistence type="predicted"/>
<evidence type="ECO:0000313" key="3">
    <source>
        <dbReference type="EMBL" id="PLR07916.1"/>
    </source>
</evidence>
<evidence type="ECO:0000313" key="5">
    <source>
        <dbReference type="Proteomes" id="UP000281192"/>
    </source>
</evidence>
<dbReference type="EMBL" id="PJRQ01000044">
    <property type="protein sequence ID" value="PLR07916.1"/>
    <property type="molecule type" value="Genomic_DNA"/>
</dbReference>
<name>A0A2N5CN98_9CAUL</name>
<gene>
    <name evidence="2" type="ORF">C1707_10605</name>
    <name evidence="3" type="ORF">CFHF_22080</name>
</gene>
<dbReference type="OrthoDB" id="9802792at2"/>
<sequence length="66" mass="7658">MTAVTYPCYWQYKDAQGQWRWTYYASNGRAISVASESYINRADCTRSIEIMQASQWSPVFFDSKAA</sequence>
<dbReference type="Pfam" id="PF07411">
    <property type="entry name" value="DUF1508"/>
    <property type="match status" value="1"/>
</dbReference>
<dbReference type="SUPFAM" id="SSF160113">
    <property type="entry name" value="YegP-like"/>
    <property type="match status" value="1"/>
</dbReference>
<dbReference type="Gene3D" id="3.30.160.160">
    <property type="entry name" value="YegP-like"/>
    <property type="match status" value="1"/>
</dbReference>
<dbReference type="Proteomes" id="UP000234483">
    <property type="component" value="Unassembled WGS sequence"/>
</dbReference>
<dbReference type="InterPro" id="IPR036913">
    <property type="entry name" value="YegP-like_sf"/>
</dbReference>
<evidence type="ECO:0000313" key="4">
    <source>
        <dbReference type="Proteomes" id="UP000234483"/>
    </source>
</evidence>
<organism evidence="3 4">
    <name type="scientific">Caulobacter flavus</name>
    <dbReference type="NCBI Taxonomy" id="1679497"/>
    <lineage>
        <taxon>Bacteria</taxon>
        <taxon>Pseudomonadati</taxon>
        <taxon>Pseudomonadota</taxon>
        <taxon>Alphaproteobacteria</taxon>
        <taxon>Caulobacterales</taxon>
        <taxon>Caulobacteraceae</taxon>
        <taxon>Caulobacter</taxon>
    </lineage>
</organism>
<dbReference type="EMBL" id="CP026100">
    <property type="protein sequence ID" value="AYV46680.1"/>
    <property type="molecule type" value="Genomic_DNA"/>
</dbReference>
<evidence type="ECO:0000259" key="1">
    <source>
        <dbReference type="Pfam" id="PF07411"/>
    </source>
</evidence>
<dbReference type="RefSeq" id="WP_101715083.1">
    <property type="nucleotide sequence ID" value="NZ_CP026100.1"/>
</dbReference>
<reference evidence="3 4" key="1">
    <citation type="submission" date="2017-12" db="EMBL/GenBank/DDBJ databases">
        <title>The genome sequence of Caulobacter flavus CGMCC1 15093.</title>
        <authorList>
            <person name="Gao J."/>
            <person name="Mao X."/>
            <person name="Sun J."/>
        </authorList>
    </citation>
    <scope>NUCLEOTIDE SEQUENCE [LARGE SCALE GENOMIC DNA]</scope>
    <source>
        <strain evidence="3 4">CGMCC1 15093</strain>
    </source>
</reference>
<dbReference type="AlphaFoldDB" id="A0A2N5CN98"/>
<accession>A0A2N5CN98</accession>
<dbReference type="InterPro" id="IPR010879">
    <property type="entry name" value="DUF1508"/>
</dbReference>